<reference evidence="2" key="1">
    <citation type="journal article" date="2017" name="Nat. Ecol. Evol.">
        <title>Genome expansion and lineage-specific genetic innovations in the forest pathogenic fungi Armillaria.</title>
        <authorList>
            <person name="Sipos G."/>
            <person name="Prasanna A.N."/>
            <person name="Walter M.C."/>
            <person name="O'Connor E."/>
            <person name="Balint B."/>
            <person name="Krizsan K."/>
            <person name="Kiss B."/>
            <person name="Hess J."/>
            <person name="Varga T."/>
            <person name="Slot J."/>
            <person name="Riley R."/>
            <person name="Boka B."/>
            <person name="Rigling D."/>
            <person name="Barry K."/>
            <person name="Lee J."/>
            <person name="Mihaltcheva S."/>
            <person name="LaButti K."/>
            <person name="Lipzen A."/>
            <person name="Waldron R."/>
            <person name="Moloney N.M."/>
            <person name="Sperisen C."/>
            <person name="Kredics L."/>
            <person name="Vagvoelgyi C."/>
            <person name="Patrignani A."/>
            <person name="Fitzpatrick D."/>
            <person name="Nagy I."/>
            <person name="Doyle S."/>
            <person name="Anderson J.B."/>
            <person name="Grigoriev I.V."/>
            <person name="Gueldener U."/>
            <person name="Muensterkoetter M."/>
            <person name="Nagy L.G."/>
        </authorList>
    </citation>
    <scope>NUCLEOTIDE SEQUENCE [LARGE SCALE GENOMIC DNA]</scope>
    <source>
        <strain evidence="2">C18/9</strain>
    </source>
</reference>
<dbReference type="Proteomes" id="UP000219338">
    <property type="component" value="Unassembled WGS sequence"/>
</dbReference>
<sequence length="143" mass="16207">MHPKDGDGLDEDLESTDIDVKLKALISGLWFHVGGEKDDSESEEDLGSILMRWSILATPLKDRDNDWLMKCLNLYMEITEACTKLSTKMAGASSSLQCVELVQTRMMIVGAQQRQALEVFEEQSWLLTLLSREFLREVGRPDN</sequence>
<keyword evidence="2" id="KW-1185">Reference proteome</keyword>
<organism evidence="1 2">
    <name type="scientific">Armillaria ostoyae</name>
    <name type="common">Armillaria root rot fungus</name>
    <dbReference type="NCBI Taxonomy" id="47428"/>
    <lineage>
        <taxon>Eukaryota</taxon>
        <taxon>Fungi</taxon>
        <taxon>Dikarya</taxon>
        <taxon>Basidiomycota</taxon>
        <taxon>Agaricomycotina</taxon>
        <taxon>Agaricomycetes</taxon>
        <taxon>Agaricomycetidae</taxon>
        <taxon>Agaricales</taxon>
        <taxon>Marasmiineae</taxon>
        <taxon>Physalacriaceae</taxon>
        <taxon>Armillaria</taxon>
    </lineage>
</organism>
<dbReference type="EMBL" id="FUEG01000033">
    <property type="protein sequence ID" value="SJL16242.1"/>
    <property type="molecule type" value="Genomic_DNA"/>
</dbReference>
<protein>
    <submittedName>
        <fullName evidence="1">Uncharacterized protein</fullName>
    </submittedName>
</protein>
<evidence type="ECO:0000313" key="2">
    <source>
        <dbReference type="Proteomes" id="UP000219338"/>
    </source>
</evidence>
<accession>A0A284S5F2</accession>
<proteinExistence type="predicted"/>
<evidence type="ECO:0000313" key="1">
    <source>
        <dbReference type="EMBL" id="SJL16242.1"/>
    </source>
</evidence>
<dbReference type="AlphaFoldDB" id="A0A284S5F2"/>
<gene>
    <name evidence="1" type="ORF">ARMOST_19762</name>
</gene>
<name>A0A284S5F2_ARMOS</name>